<evidence type="ECO:0000313" key="2">
    <source>
        <dbReference type="EMBL" id="KAF2447544.1"/>
    </source>
</evidence>
<feature type="region of interest" description="Disordered" evidence="1">
    <location>
        <begin position="326"/>
        <end position="393"/>
    </location>
</feature>
<sequence length="572" mass="61306">MDSLKGRQYGRSVSMPLLPGYTEGEAEQDHAMESSWEQVLQDIQLSPGYQLLFSQSGPASHARRKTGDQSASSPTSFQSAPERGESSTSSPGSDDTIRPGDILESGGIAVTPTRPEPQLGGSTPPVEKTVRTSVPQLSPHALVFQPTVHPGSIATPERPDTPQEDINAYRTAQSDPRSDVKAHCYTPDNYSKPSLSHPVGVSDMGSPLKNEPVGDMTHRFSLAEAAQSVPQTTPTTQGTIHHRRVSSKFSFVPTLPSPLGPGHYTDDLGSDISGLVSPETKPAPLPRTHTAQQSNLPALSLAPAPRIAALTPAAVPFSWTQNTTPDIYSPFDTSPASDPFVERDPPPTSTPAGFAPVKRKNPTPPTPYVPRTEPDNTRTLRHPVTGLSTHSSIPPPSFTASLALALPQPSPTARARLTAQKPQRKTWIETTAAHLATAAHNAARAKHAFESSRRPADYAAFLAAQAVFLATWDLDALVAQRRELTMPEGMRALRAEEAGDGLGEGEGRVLGGGMAVMERVCAEVVGREDAWWVGVGELSWEEKRAVRGAVVRDIRRGVERRVGWKGGVGYQP</sequence>
<name>A0A9P4UD81_9PLEO</name>
<feature type="compositionally biased region" description="Polar residues" evidence="1">
    <location>
        <begin position="326"/>
        <end position="336"/>
    </location>
</feature>
<gene>
    <name evidence="2" type="ORF">P171DRAFT_482278</name>
</gene>
<feature type="region of interest" description="Disordered" evidence="1">
    <location>
        <begin position="1"/>
        <end position="38"/>
    </location>
</feature>
<feature type="compositionally biased region" description="Polar residues" evidence="1">
    <location>
        <begin position="68"/>
        <end position="79"/>
    </location>
</feature>
<accession>A0A9P4UD81</accession>
<dbReference type="Proteomes" id="UP000799764">
    <property type="component" value="Unassembled WGS sequence"/>
</dbReference>
<comment type="caution">
    <text evidence="2">The sequence shown here is derived from an EMBL/GenBank/DDBJ whole genome shotgun (WGS) entry which is preliminary data.</text>
</comment>
<proteinExistence type="predicted"/>
<organism evidence="2 3">
    <name type="scientific">Karstenula rhodostoma CBS 690.94</name>
    <dbReference type="NCBI Taxonomy" id="1392251"/>
    <lineage>
        <taxon>Eukaryota</taxon>
        <taxon>Fungi</taxon>
        <taxon>Dikarya</taxon>
        <taxon>Ascomycota</taxon>
        <taxon>Pezizomycotina</taxon>
        <taxon>Dothideomycetes</taxon>
        <taxon>Pleosporomycetidae</taxon>
        <taxon>Pleosporales</taxon>
        <taxon>Massarineae</taxon>
        <taxon>Didymosphaeriaceae</taxon>
        <taxon>Karstenula</taxon>
    </lineage>
</organism>
<dbReference type="AlphaFoldDB" id="A0A9P4UD81"/>
<dbReference type="OrthoDB" id="3692823at2759"/>
<dbReference type="EMBL" id="MU001496">
    <property type="protein sequence ID" value="KAF2447544.1"/>
    <property type="molecule type" value="Genomic_DNA"/>
</dbReference>
<reference evidence="2" key="1">
    <citation type="journal article" date="2020" name="Stud. Mycol.">
        <title>101 Dothideomycetes genomes: a test case for predicting lifestyles and emergence of pathogens.</title>
        <authorList>
            <person name="Haridas S."/>
            <person name="Albert R."/>
            <person name="Binder M."/>
            <person name="Bloem J."/>
            <person name="Labutti K."/>
            <person name="Salamov A."/>
            <person name="Andreopoulos B."/>
            <person name="Baker S."/>
            <person name="Barry K."/>
            <person name="Bills G."/>
            <person name="Bluhm B."/>
            <person name="Cannon C."/>
            <person name="Castanera R."/>
            <person name="Culley D."/>
            <person name="Daum C."/>
            <person name="Ezra D."/>
            <person name="Gonzalez J."/>
            <person name="Henrissat B."/>
            <person name="Kuo A."/>
            <person name="Liang C."/>
            <person name="Lipzen A."/>
            <person name="Lutzoni F."/>
            <person name="Magnuson J."/>
            <person name="Mondo S."/>
            <person name="Nolan M."/>
            <person name="Ohm R."/>
            <person name="Pangilinan J."/>
            <person name="Park H.-J."/>
            <person name="Ramirez L."/>
            <person name="Alfaro M."/>
            <person name="Sun H."/>
            <person name="Tritt A."/>
            <person name="Yoshinaga Y."/>
            <person name="Zwiers L.-H."/>
            <person name="Turgeon B."/>
            <person name="Goodwin S."/>
            <person name="Spatafora J."/>
            <person name="Crous P."/>
            <person name="Grigoriev I."/>
        </authorList>
    </citation>
    <scope>NUCLEOTIDE SEQUENCE</scope>
    <source>
        <strain evidence="2">CBS 690.94</strain>
    </source>
</reference>
<protein>
    <submittedName>
        <fullName evidence="2">Uncharacterized protein</fullName>
    </submittedName>
</protein>
<evidence type="ECO:0000313" key="3">
    <source>
        <dbReference type="Proteomes" id="UP000799764"/>
    </source>
</evidence>
<evidence type="ECO:0000256" key="1">
    <source>
        <dbReference type="SAM" id="MobiDB-lite"/>
    </source>
</evidence>
<keyword evidence="3" id="KW-1185">Reference proteome</keyword>
<feature type="region of interest" description="Disordered" evidence="1">
    <location>
        <begin position="51"/>
        <end position="199"/>
    </location>
</feature>